<dbReference type="OrthoDB" id="9800846at2"/>
<comment type="caution">
    <text evidence="3">The sequence shown here is derived from an EMBL/GenBank/DDBJ whole genome shotgun (WGS) entry which is preliminary data.</text>
</comment>
<proteinExistence type="predicted"/>
<name>A0A437MCE0_9PROT</name>
<sequence length="315" mass="33086">MQDGIHVLKIGVIGAGHFGRFHALKLAKAGVLSGIADASAERAGQIAAETGAPALDVAGLLAASDAVVVAAPTAFHFDLGMQVLAAGRHLFMEKPIAATLEQADALIEAAAARNLTLQVGHIERYSAAIMTLRRELAGFSARSLTATRVAPFRPRSLDVSVVLDLMIHDLDLVLSLVPSPLAEVRAVGRPVMSQLPDYSVAQLLFADGTQAQITASRVAVAMERRLTLLGDAGEVRVDFLARELRALRPGGAEAAENMPRWGRDAATWTEHDSLEAEQNAFMAAIIKAQTPEANGAIARAALSAALQVEAAMRGA</sequence>
<organism evidence="3 4">
    <name type="scientific">Rhodovarius crocodyli</name>
    <dbReference type="NCBI Taxonomy" id="1979269"/>
    <lineage>
        <taxon>Bacteria</taxon>
        <taxon>Pseudomonadati</taxon>
        <taxon>Pseudomonadota</taxon>
        <taxon>Alphaproteobacteria</taxon>
        <taxon>Acetobacterales</taxon>
        <taxon>Roseomonadaceae</taxon>
        <taxon>Rhodovarius</taxon>
    </lineage>
</organism>
<dbReference type="Pfam" id="PF22725">
    <property type="entry name" value="GFO_IDH_MocA_C3"/>
    <property type="match status" value="1"/>
</dbReference>
<dbReference type="GO" id="GO:0000166">
    <property type="term" value="F:nucleotide binding"/>
    <property type="evidence" value="ECO:0007669"/>
    <property type="project" value="InterPro"/>
</dbReference>
<keyword evidence="4" id="KW-1185">Reference proteome</keyword>
<dbReference type="Gene3D" id="3.40.50.720">
    <property type="entry name" value="NAD(P)-binding Rossmann-like Domain"/>
    <property type="match status" value="1"/>
</dbReference>
<dbReference type="InterPro" id="IPR036291">
    <property type="entry name" value="NAD(P)-bd_dom_sf"/>
</dbReference>
<dbReference type="SUPFAM" id="SSF55347">
    <property type="entry name" value="Glyceraldehyde-3-phosphate dehydrogenase-like, C-terminal domain"/>
    <property type="match status" value="1"/>
</dbReference>
<reference evidence="3 4" key="1">
    <citation type="submission" date="2019-01" db="EMBL/GenBank/DDBJ databases">
        <authorList>
            <person name="Chen W.-M."/>
        </authorList>
    </citation>
    <scope>NUCLEOTIDE SEQUENCE [LARGE SCALE GENOMIC DNA]</scope>
    <source>
        <strain evidence="3 4">CCP-6</strain>
    </source>
</reference>
<dbReference type="InterPro" id="IPR051450">
    <property type="entry name" value="Gfo/Idh/MocA_Oxidoreductases"/>
</dbReference>
<evidence type="ECO:0000313" key="3">
    <source>
        <dbReference type="EMBL" id="RVT95316.1"/>
    </source>
</evidence>
<dbReference type="Pfam" id="PF01408">
    <property type="entry name" value="GFO_IDH_MocA"/>
    <property type="match status" value="1"/>
</dbReference>
<gene>
    <name evidence="3" type="ORF">EOD42_17180</name>
</gene>
<evidence type="ECO:0000259" key="2">
    <source>
        <dbReference type="Pfam" id="PF22725"/>
    </source>
</evidence>
<dbReference type="InterPro" id="IPR000683">
    <property type="entry name" value="Gfo/Idh/MocA-like_OxRdtase_N"/>
</dbReference>
<dbReference type="EMBL" id="SACL01000006">
    <property type="protein sequence ID" value="RVT95316.1"/>
    <property type="molecule type" value="Genomic_DNA"/>
</dbReference>
<dbReference type="PANTHER" id="PTHR43377">
    <property type="entry name" value="BILIVERDIN REDUCTASE A"/>
    <property type="match status" value="1"/>
</dbReference>
<dbReference type="AlphaFoldDB" id="A0A437MCE0"/>
<feature type="domain" description="GFO/IDH/MocA-like oxidoreductase" evidence="2">
    <location>
        <begin position="158"/>
        <end position="235"/>
    </location>
</feature>
<evidence type="ECO:0000259" key="1">
    <source>
        <dbReference type="Pfam" id="PF01408"/>
    </source>
</evidence>
<dbReference type="InterPro" id="IPR055170">
    <property type="entry name" value="GFO_IDH_MocA-like_dom"/>
</dbReference>
<protein>
    <submittedName>
        <fullName evidence="3">Gfo/Idh/MocA family oxidoreductase</fullName>
    </submittedName>
</protein>
<accession>A0A437MCE0</accession>
<dbReference type="Gene3D" id="3.30.360.10">
    <property type="entry name" value="Dihydrodipicolinate Reductase, domain 2"/>
    <property type="match status" value="1"/>
</dbReference>
<dbReference type="PANTHER" id="PTHR43377:SF1">
    <property type="entry name" value="BILIVERDIN REDUCTASE A"/>
    <property type="match status" value="1"/>
</dbReference>
<dbReference type="SUPFAM" id="SSF51735">
    <property type="entry name" value="NAD(P)-binding Rossmann-fold domains"/>
    <property type="match status" value="1"/>
</dbReference>
<evidence type="ECO:0000313" key="4">
    <source>
        <dbReference type="Proteomes" id="UP000282957"/>
    </source>
</evidence>
<dbReference type="Proteomes" id="UP000282957">
    <property type="component" value="Unassembled WGS sequence"/>
</dbReference>
<feature type="domain" description="Gfo/Idh/MocA-like oxidoreductase N-terminal" evidence="1">
    <location>
        <begin position="8"/>
        <end position="121"/>
    </location>
</feature>